<organism evidence="8 9">
    <name type="scientific">Acipenser ruthenus</name>
    <name type="common">Sterlet sturgeon</name>
    <dbReference type="NCBI Taxonomy" id="7906"/>
    <lineage>
        <taxon>Eukaryota</taxon>
        <taxon>Metazoa</taxon>
        <taxon>Chordata</taxon>
        <taxon>Craniata</taxon>
        <taxon>Vertebrata</taxon>
        <taxon>Euteleostomi</taxon>
        <taxon>Actinopterygii</taxon>
        <taxon>Chondrostei</taxon>
        <taxon>Acipenseriformes</taxon>
        <taxon>Acipenseridae</taxon>
        <taxon>Acipenser</taxon>
    </lineage>
</organism>
<dbReference type="PROSITE" id="PS01186">
    <property type="entry name" value="EGF_2"/>
    <property type="match status" value="4"/>
</dbReference>
<dbReference type="SMART" id="SM00179">
    <property type="entry name" value="EGF_CA"/>
    <property type="match status" value="5"/>
</dbReference>
<proteinExistence type="predicted"/>
<dbReference type="PANTHER" id="PTHR45836:SF23">
    <property type="entry name" value="NEUROGENIC LOCUS NOTCH HOMOLOG PROTEIN 1"/>
    <property type="match status" value="1"/>
</dbReference>
<dbReference type="InterPro" id="IPR001881">
    <property type="entry name" value="EGF-like_Ca-bd_dom"/>
</dbReference>
<feature type="disulfide bond" evidence="6">
    <location>
        <begin position="85"/>
        <end position="94"/>
    </location>
</feature>
<dbReference type="SUPFAM" id="SSF57196">
    <property type="entry name" value="EGF/Laminin"/>
    <property type="match status" value="4"/>
</dbReference>
<accession>A0A444UJ23</accession>
<keyword evidence="2" id="KW-0732">Signal</keyword>
<evidence type="ECO:0000256" key="1">
    <source>
        <dbReference type="ARBA" id="ARBA00022536"/>
    </source>
</evidence>
<keyword evidence="5" id="KW-0325">Glycoprotein</keyword>
<dbReference type="AlphaFoldDB" id="A0A444UJ23"/>
<dbReference type="PROSITE" id="PS01187">
    <property type="entry name" value="EGF_CA"/>
    <property type="match status" value="1"/>
</dbReference>
<gene>
    <name evidence="8" type="ORF">EOD39_0984</name>
</gene>
<dbReference type="GO" id="GO:0045597">
    <property type="term" value="P:positive regulation of cell differentiation"/>
    <property type="evidence" value="ECO:0007669"/>
    <property type="project" value="UniProtKB-ARBA"/>
</dbReference>
<comment type="caution">
    <text evidence="8">The sequence shown here is derived from an EMBL/GenBank/DDBJ whole genome shotgun (WGS) entry which is preliminary data.</text>
</comment>
<dbReference type="FunFam" id="2.10.25.10:FF:000472">
    <property type="entry name" value="Uncharacterized protein, isoform A"/>
    <property type="match status" value="1"/>
</dbReference>
<evidence type="ECO:0000313" key="8">
    <source>
        <dbReference type="EMBL" id="RXM35098.1"/>
    </source>
</evidence>
<dbReference type="PROSITE" id="PS00010">
    <property type="entry name" value="ASX_HYDROXYL"/>
    <property type="match status" value="3"/>
</dbReference>
<sequence>MHMSHRCICPDGFTGSFCETDIDYCIGNLCSEHGTCLDQLYNYTCHCMLGHEEHVCETDTNECTSLPCENGATCVDLIGDFSCQCAIGFEGNNCEIEVDECLSDPCQNGATCSDELDAFGCLCPDGIEGVECETDRREKNRATCIDQPGNYFCQCLAPFKGSNCGSGHVRPVILVRTGLCVEEVELDTFPLGFHCQCAKGFAGPHCEINVSKCSSDSCLSGYCCDGKFSLAGHSNVEQFYCYNPFTDWGIGVGHLLKCSLCTRAFDWTGADCIQDVNEREPNPCLKGFEGIHCEIDINECISSPCQNHGHCLEGTNGYRQMSQTALLNPNVARWRPALDLDPPH</sequence>
<dbReference type="InterPro" id="IPR009030">
    <property type="entry name" value="Growth_fac_rcpt_cys_sf"/>
</dbReference>
<dbReference type="Pfam" id="PF12661">
    <property type="entry name" value="hEGF"/>
    <property type="match status" value="2"/>
</dbReference>
<dbReference type="PROSITE" id="PS00022">
    <property type="entry name" value="EGF_1"/>
    <property type="match status" value="5"/>
</dbReference>
<dbReference type="GO" id="GO:0007411">
    <property type="term" value="P:axon guidance"/>
    <property type="evidence" value="ECO:0007669"/>
    <property type="project" value="TreeGrafter"/>
</dbReference>
<dbReference type="InterPro" id="IPR051355">
    <property type="entry name" value="Notch/Slit_guidance"/>
</dbReference>
<dbReference type="PROSITE" id="PS50026">
    <property type="entry name" value="EGF_3"/>
    <property type="match status" value="4"/>
</dbReference>
<name>A0A444UJ23_ACIRT</name>
<evidence type="ECO:0000256" key="4">
    <source>
        <dbReference type="ARBA" id="ARBA00023157"/>
    </source>
</evidence>
<dbReference type="InterPro" id="IPR013032">
    <property type="entry name" value="EGF-like_CS"/>
</dbReference>
<dbReference type="InterPro" id="IPR000742">
    <property type="entry name" value="EGF"/>
</dbReference>
<dbReference type="FunFam" id="2.10.25.10:FF:000109">
    <property type="entry name" value="Notch homolog 4, [Drosophila]"/>
    <property type="match status" value="1"/>
</dbReference>
<evidence type="ECO:0000256" key="3">
    <source>
        <dbReference type="ARBA" id="ARBA00022737"/>
    </source>
</evidence>
<feature type="disulfide bond" evidence="6">
    <location>
        <begin position="123"/>
        <end position="132"/>
    </location>
</feature>
<dbReference type="EMBL" id="SCEB01214482">
    <property type="protein sequence ID" value="RXM35098.1"/>
    <property type="molecule type" value="Genomic_DNA"/>
</dbReference>
<dbReference type="GO" id="GO:0005509">
    <property type="term" value="F:calcium ion binding"/>
    <property type="evidence" value="ECO:0007669"/>
    <property type="project" value="InterPro"/>
</dbReference>
<dbReference type="GO" id="GO:0060218">
    <property type="term" value="P:hematopoietic stem cell differentiation"/>
    <property type="evidence" value="ECO:0007669"/>
    <property type="project" value="UniProtKB-ARBA"/>
</dbReference>
<dbReference type="CDD" id="cd00054">
    <property type="entry name" value="EGF_CA"/>
    <property type="match status" value="2"/>
</dbReference>
<dbReference type="GO" id="GO:0009986">
    <property type="term" value="C:cell surface"/>
    <property type="evidence" value="ECO:0007669"/>
    <property type="project" value="TreeGrafter"/>
</dbReference>
<evidence type="ECO:0000313" key="9">
    <source>
        <dbReference type="Proteomes" id="UP000289886"/>
    </source>
</evidence>
<dbReference type="SUPFAM" id="SSF57184">
    <property type="entry name" value="Growth factor receptor domain"/>
    <property type="match status" value="1"/>
</dbReference>
<feature type="domain" description="EGF-like" evidence="7">
    <location>
        <begin position="97"/>
        <end position="133"/>
    </location>
</feature>
<evidence type="ECO:0000259" key="7">
    <source>
        <dbReference type="PROSITE" id="PS50026"/>
    </source>
</evidence>
<keyword evidence="3" id="KW-0677">Repeat</keyword>
<dbReference type="InterPro" id="IPR018097">
    <property type="entry name" value="EGF_Ca-bd_CS"/>
</dbReference>
<feature type="disulfide bond" evidence="6">
    <location>
        <begin position="47"/>
        <end position="56"/>
    </location>
</feature>
<evidence type="ECO:0000256" key="5">
    <source>
        <dbReference type="ARBA" id="ARBA00023180"/>
    </source>
</evidence>
<dbReference type="SMART" id="SM00181">
    <property type="entry name" value="EGF"/>
    <property type="match status" value="4"/>
</dbReference>
<reference evidence="8 9" key="1">
    <citation type="submission" date="2019-01" db="EMBL/GenBank/DDBJ databases">
        <title>Draft Genome and Complete Hox-Cluster Characterization of the Sterlet Sturgeon (Acipenser ruthenus).</title>
        <authorList>
            <person name="Wei Q."/>
        </authorList>
    </citation>
    <scope>NUCLEOTIDE SEQUENCE [LARGE SCALE GENOMIC DNA]</scope>
    <source>
        <strain evidence="8">WHYD16114868_AA</strain>
        <tissue evidence="8">Blood</tissue>
    </source>
</reference>
<dbReference type="GO" id="GO:0007219">
    <property type="term" value="P:Notch signaling pathway"/>
    <property type="evidence" value="ECO:0007669"/>
    <property type="project" value="TreeGrafter"/>
</dbReference>
<dbReference type="PRINTS" id="PR00010">
    <property type="entry name" value="EGFBLOOD"/>
</dbReference>
<comment type="caution">
    <text evidence="6">Lacks conserved residue(s) required for the propagation of feature annotation.</text>
</comment>
<feature type="disulfide bond" evidence="6">
    <location>
        <begin position="9"/>
        <end position="18"/>
    </location>
</feature>
<keyword evidence="1 6" id="KW-0245">EGF-like domain</keyword>
<evidence type="ECO:0000256" key="6">
    <source>
        <dbReference type="PROSITE-ProRule" id="PRU00076"/>
    </source>
</evidence>
<keyword evidence="9" id="KW-1185">Reference proteome</keyword>
<keyword evidence="4 6" id="KW-1015">Disulfide bond</keyword>
<dbReference type="InterPro" id="IPR000152">
    <property type="entry name" value="EGF-type_Asp/Asn_hydroxyl_site"/>
</dbReference>
<dbReference type="Pfam" id="PF00008">
    <property type="entry name" value="EGF"/>
    <property type="match status" value="2"/>
</dbReference>
<dbReference type="PANTHER" id="PTHR45836">
    <property type="entry name" value="SLIT HOMOLOG"/>
    <property type="match status" value="1"/>
</dbReference>
<feature type="domain" description="EGF-like" evidence="7">
    <location>
        <begin position="59"/>
        <end position="95"/>
    </location>
</feature>
<feature type="domain" description="EGF-like" evidence="7">
    <location>
        <begin position="21"/>
        <end position="57"/>
    </location>
</feature>
<dbReference type="Gene3D" id="2.10.25.10">
    <property type="entry name" value="Laminin"/>
    <property type="match status" value="7"/>
</dbReference>
<evidence type="ECO:0000256" key="2">
    <source>
        <dbReference type="ARBA" id="ARBA00022729"/>
    </source>
</evidence>
<dbReference type="Proteomes" id="UP000289886">
    <property type="component" value="Unassembled WGS sequence"/>
</dbReference>
<protein>
    <submittedName>
        <fullName evidence="8">Fibropellin-1</fullName>
    </submittedName>
</protein>
<dbReference type="GO" id="GO:0005886">
    <property type="term" value="C:plasma membrane"/>
    <property type="evidence" value="ECO:0007669"/>
    <property type="project" value="TreeGrafter"/>
</dbReference>
<feature type="domain" description="EGF-like" evidence="7">
    <location>
        <begin position="1"/>
        <end position="19"/>
    </location>
</feature>
<dbReference type="GO" id="GO:1901222">
    <property type="term" value="P:regulation of non-canonical NF-kappaB signal transduction"/>
    <property type="evidence" value="ECO:0007669"/>
    <property type="project" value="UniProtKB-ARBA"/>
</dbReference>
<dbReference type="GO" id="GO:0043235">
    <property type="term" value="C:receptor complex"/>
    <property type="evidence" value="ECO:0007669"/>
    <property type="project" value="TreeGrafter"/>
</dbReference>